<dbReference type="AlphaFoldDB" id="A0A921GBV7"/>
<accession>A0A921GBV7</accession>
<proteinExistence type="predicted"/>
<sequence length="82" mass="9637">MENVIVKMPTGEDILVETYDKNELMELLKKIEEVLKLTDEIMEGCYSTDLTKMIFDFFNFSSAVVDYSEFENSIDYDFKNII</sequence>
<dbReference type="EMBL" id="DYWV01000059">
    <property type="protein sequence ID" value="HJF39629.1"/>
    <property type="molecule type" value="Genomic_DNA"/>
</dbReference>
<gene>
    <name evidence="1" type="ORF">K8V91_01780</name>
</gene>
<protein>
    <submittedName>
        <fullName evidence="1">Uncharacterized protein</fullName>
    </submittedName>
</protein>
<reference evidence="1" key="2">
    <citation type="submission" date="2021-09" db="EMBL/GenBank/DDBJ databases">
        <authorList>
            <person name="Gilroy R."/>
        </authorList>
    </citation>
    <scope>NUCLEOTIDE SEQUENCE</scope>
    <source>
        <strain evidence="1">CHK193-16274</strain>
    </source>
</reference>
<name>A0A921GBV7_9FIRM</name>
<evidence type="ECO:0000313" key="2">
    <source>
        <dbReference type="Proteomes" id="UP000749320"/>
    </source>
</evidence>
<evidence type="ECO:0000313" key="1">
    <source>
        <dbReference type="EMBL" id="HJF39629.1"/>
    </source>
</evidence>
<dbReference type="Proteomes" id="UP000749320">
    <property type="component" value="Unassembled WGS sequence"/>
</dbReference>
<organism evidence="1 2">
    <name type="scientific">Thomasclavelia spiroformis</name>
    <dbReference type="NCBI Taxonomy" id="29348"/>
    <lineage>
        <taxon>Bacteria</taxon>
        <taxon>Bacillati</taxon>
        <taxon>Bacillota</taxon>
        <taxon>Erysipelotrichia</taxon>
        <taxon>Erysipelotrichales</taxon>
        <taxon>Coprobacillaceae</taxon>
        <taxon>Thomasclavelia</taxon>
    </lineage>
</organism>
<comment type="caution">
    <text evidence="1">The sequence shown here is derived from an EMBL/GenBank/DDBJ whole genome shotgun (WGS) entry which is preliminary data.</text>
</comment>
<reference evidence="1" key="1">
    <citation type="journal article" date="2021" name="PeerJ">
        <title>Extensive microbial diversity within the chicken gut microbiome revealed by metagenomics and culture.</title>
        <authorList>
            <person name="Gilroy R."/>
            <person name="Ravi A."/>
            <person name="Getino M."/>
            <person name="Pursley I."/>
            <person name="Horton D.L."/>
            <person name="Alikhan N.F."/>
            <person name="Baker D."/>
            <person name="Gharbi K."/>
            <person name="Hall N."/>
            <person name="Watson M."/>
            <person name="Adriaenssens E.M."/>
            <person name="Foster-Nyarko E."/>
            <person name="Jarju S."/>
            <person name="Secka A."/>
            <person name="Antonio M."/>
            <person name="Oren A."/>
            <person name="Chaudhuri R.R."/>
            <person name="La Ragione R."/>
            <person name="Hildebrand F."/>
            <person name="Pallen M.J."/>
        </authorList>
    </citation>
    <scope>NUCLEOTIDE SEQUENCE</scope>
    <source>
        <strain evidence="1">CHK193-16274</strain>
    </source>
</reference>